<evidence type="ECO:0000313" key="3">
    <source>
        <dbReference type="Proteomes" id="UP000797356"/>
    </source>
</evidence>
<evidence type="ECO:0000256" key="1">
    <source>
        <dbReference type="SAM" id="MobiDB-lite"/>
    </source>
</evidence>
<protein>
    <submittedName>
        <fullName evidence="2">Uncharacterized protein</fullName>
    </submittedName>
</protein>
<dbReference type="Proteomes" id="UP000797356">
    <property type="component" value="Chromosome 4"/>
</dbReference>
<feature type="region of interest" description="Disordered" evidence="1">
    <location>
        <begin position="1"/>
        <end position="72"/>
    </location>
</feature>
<comment type="caution">
    <text evidence="2">The sequence shown here is derived from an EMBL/GenBank/DDBJ whole genome shotgun (WGS) entry which is preliminary data.</text>
</comment>
<evidence type="ECO:0000313" key="2">
    <source>
        <dbReference type="EMBL" id="KAG1338607.1"/>
    </source>
</evidence>
<reference evidence="2" key="2">
    <citation type="submission" date="2019-07" db="EMBL/GenBank/DDBJ databases">
        <authorList>
            <person name="Yang Y."/>
            <person name="Bocs S."/>
            <person name="Baudouin L."/>
        </authorList>
    </citation>
    <scope>NUCLEOTIDE SEQUENCE</scope>
    <source>
        <tissue evidence="2">Spear leaf of Hainan Tall coconut</tissue>
    </source>
</reference>
<sequence>MSLGNHQSQDPNLQVPRRGLRGPGPNLEDPQEEEPSQDQDPGRQGPDPNLEDPQVLRGQEVHQAHLGHQVPS</sequence>
<keyword evidence="3" id="KW-1185">Reference proteome</keyword>
<proteinExistence type="predicted"/>
<organism evidence="2 3">
    <name type="scientific">Cocos nucifera</name>
    <name type="common">Coconut palm</name>
    <dbReference type="NCBI Taxonomy" id="13894"/>
    <lineage>
        <taxon>Eukaryota</taxon>
        <taxon>Viridiplantae</taxon>
        <taxon>Streptophyta</taxon>
        <taxon>Embryophyta</taxon>
        <taxon>Tracheophyta</taxon>
        <taxon>Spermatophyta</taxon>
        <taxon>Magnoliopsida</taxon>
        <taxon>Liliopsida</taxon>
        <taxon>Arecaceae</taxon>
        <taxon>Arecoideae</taxon>
        <taxon>Cocoseae</taxon>
        <taxon>Attaleinae</taxon>
        <taxon>Cocos</taxon>
    </lineage>
</organism>
<name>A0A8K0I6J8_COCNU</name>
<reference evidence="2" key="1">
    <citation type="journal article" date="2017" name="Gigascience">
        <title>The genome draft of coconut (Cocos nucifera).</title>
        <authorList>
            <person name="Xiao Y."/>
            <person name="Xu P."/>
            <person name="Fan H."/>
            <person name="Baudouin L."/>
            <person name="Xia W."/>
            <person name="Bocs S."/>
            <person name="Xu J."/>
            <person name="Li Q."/>
            <person name="Guo A."/>
            <person name="Zhou L."/>
            <person name="Li J."/>
            <person name="Wu Y."/>
            <person name="Ma Z."/>
            <person name="Armero A."/>
            <person name="Issali A.E."/>
            <person name="Liu N."/>
            <person name="Peng M."/>
            <person name="Yang Y."/>
        </authorList>
    </citation>
    <scope>NUCLEOTIDE SEQUENCE</scope>
    <source>
        <tissue evidence="2">Spear leaf of Hainan Tall coconut</tissue>
    </source>
</reference>
<accession>A0A8K0I6J8</accession>
<dbReference type="AlphaFoldDB" id="A0A8K0I6J8"/>
<feature type="compositionally biased region" description="Polar residues" evidence="1">
    <location>
        <begin position="1"/>
        <end position="12"/>
    </location>
</feature>
<gene>
    <name evidence="2" type="ORF">COCNU_04G009130</name>
</gene>
<dbReference type="EMBL" id="CM017875">
    <property type="protein sequence ID" value="KAG1338607.1"/>
    <property type="molecule type" value="Genomic_DNA"/>
</dbReference>